<dbReference type="AlphaFoldDB" id="A0A193SEN2"/>
<accession>A0A193SEN2</accession>
<dbReference type="InterPro" id="IPR051923">
    <property type="entry name" value="Glycosyl_Hydrolase_39"/>
</dbReference>
<organism evidence="1">
    <name type="scientific">Klebsiella pneumoniae</name>
    <dbReference type="NCBI Taxonomy" id="573"/>
    <lineage>
        <taxon>Bacteria</taxon>
        <taxon>Pseudomonadati</taxon>
        <taxon>Pseudomonadota</taxon>
        <taxon>Gammaproteobacteria</taxon>
        <taxon>Enterobacterales</taxon>
        <taxon>Enterobacteriaceae</taxon>
        <taxon>Klebsiella/Raoultella group</taxon>
        <taxon>Klebsiella</taxon>
        <taxon>Klebsiella pneumoniae complex</taxon>
    </lineage>
</organism>
<dbReference type="Gene3D" id="3.20.20.80">
    <property type="entry name" value="Glycosidases"/>
    <property type="match status" value="1"/>
</dbReference>
<reference evidence="1" key="1">
    <citation type="submission" date="2016-02" db="EMBL/GenBank/DDBJ databases">
        <authorList>
            <person name="Wen L."/>
            <person name="He K."/>
            <person name="Yang H."/>
        </authorList>
    </citation>
    <scope>NUCLEOTIDE SEQUENCE</scope>
    <source>
        <strain evidence="1">EW-67-R-MAC</strain>
    </source>
</reference>
<sequence>MNIKYIGNRILTAFFLFFIMNSFTLANNFTIGVGIHPLSYHMEDDQLINIFNKYNIKSFRTDYFWDKVEKQPHEYRPIPQLDDLIDKSVSENIIPMIIINYGNELYGGGLPLDETSVEAYANYSSWLADHLKGKVKYFEVWNEWCYKKNPKDKSYNPLSNYSAESYFNLVKQASLAIKKNNPDAIILAGGFNPLNNSQTPWVEHLLELGILNYIDGFSIHPYSNNLPNKDFEIMDSYFDFFSKKYKSNINVYITEMGYSNYPYGKVRGAKADFYLESYMNLAKERPYIKGVWWYDLINDGDDPNNGEHNFGLLNRDLSEKPLMKSFSSSLSAN</sequence>
<dbReference type="PANTHER" id="PTHR12631:SF10">
    <property type="entry name" value="BETA-XYLOSIDASE-LIKE PROTEIN-RELATED"/>
    <property type="match status" value="1"/>
</dbReference>
<dbReference type="SUPFAM" id="SSF51445">
    <property type="entry name" value="(Trans)glycosidases"/>
    <property type="match status" value="1"/>
</dbReference>
<gene>
    <name evidence="1" type="primary">wcuC</name>
</gene>
<dbReference type="EMBL" id="LT174584">
    <property type="protein sequence ID" value="CZQ25021.1"/>
    <property type="molecule type" value="Genomic_DNA"/>
</dbReference>
<name>A0A193SEN2_KLEPN</name>
<dbReference type="PANTHER" id="PTHR12631">
    <property type="entry name" value="ALPHA-L-IDURONIDASE"/>
    <property type="match status" value="1"/>
</dbReference>
<reference evidence="1" key="2">
    <citation type="submission" date="2016-06" db="EMBL/GenBank/DDBJ databases">
        <title>Towards a vaccine: An investigation of Klebsiella pneumoniae surface antigens.</title>
        <authorList>
            <person name="Follador R."/>
            <person name="Heinz E."/>
            <person name="Wyres K.L."/>
            <person name="Ellington M.J."/>
            <person name="Kowarik M."/>
            <person name="Holt K.E."/>
            <person name="Thomson N.R."/>
        </authorList>
    </citation>
    <scope>NUCLEOTIDE SEQUENCE</scope>
    <source>
        <strain evidence="1">EW-67-R-MAC</strain>
    </source>
</reference>
<dbReference type="RefSeq" id="WP_251911302.1">
    <property type="nucleotide sequence ID" value="NZ_JALDOV010000002.1"/>
</dbReference>
<dbReference type="InterPro" id="IPR017853">
    <property type="entry name" value="GH"/>
</dbReference>
<proteinExistence type="predicted"/>
<keyword evidence="1" id="KW-0378">Hydrolase</keyword>
<protein>
    <submittedName>
        <fullName evidence="1">Glycosyl hydrolase</fullName>
    </submittedName>
</protein>
<evidence type="ECO:0000313" key="1">
    <source>
        <dbReference type="EMBL" id="CZQ25021.1"/>
    </source>
</evidence>
<dbReference type="GO" id="GO:0004553">
    <property type="term" value="F:hydrolase activity, hydrolyzing O-glycosyl compounds"/>
    <property type="evidence" value="ECO:0007669"/>
    <property type="project" value="TreeGrafter"/>
</dbReference>